<dbReference type="PRINTS" id="PR01035">
    <property type="entry name" value="TCRTETA"/>
</dbReference>
<keyword evidence="3" id="KW-1003">Cell membrane</keyword>
<protein>
    <submittedName>
        <fullName evidence="9">Putative MFS family arabinose efflux permease</fullName>
    </submittedName>
</protein>
<comment type="subcellular location">
    <subcellularLocation>
        <location evidence="1">Cell membrane</location>
        <topology evidence="1">Multi-pass membrane protein</topology>
    </subcellularLocation>
</comment>
<feature type="transmembrane region" description="Helical" evidence="7">
    <location>
        <begin position="258"/>
        <end position="277"/>
    </location>
</feature>
<feature type="transmembrane region" description="Helical" evidence="7">
    <location>
        <begin position="289"/>
        <end position="308"/>
    </location>
</feature>
<evidence type="ECO:0000256" key="6">
    <source>
        <dbReference type="ARBA" id="ARBA00023136"/>
    </source>
</evidence>
<dbReference type="PANTHER" id="PTHR23517">
    <property type="entry name" value="RESISTANCE PROTEIN MDTM, PUTATIVE-RELATED-RELATED"/>
    <property type="match status" value="1"/>
</dbReference>
<reference evidence="9 10" key="1">
    <citation type="submission" date="2017-10" db="EMBL/GenBank/DDBJ databases">
        <title>Sequencing the genomes of 1000 actinobacteria strains.</title>
        <authorList>
            <person name="Klenk H.-P."/>
        </authorList>
    </citation>
    <scope>NUCLEOTIDE SEQUENCE [LARGE SCALE GENOMIC DNA]</scope>
    <source>
        <strain evidence="9 10">DSM 21798</strain>
    </source>
</reference>
<evidence type="ECO:0000256" key="2">
    <source>
        <dbReference type="ARBA" id="ARBA00022448"/>
    </source>
</evidence>
<feature type="domain" description="Major facilitator superfamily (MFS) profile" evidence="8">
    <location>
        <begin position="13"/>
        <end position="406"/>
    </location>
</feature>
<dbReference type="PROSITE" id="PS50850">
    <property type="entry name" value="MFS"/>
    <property type="match status" value="1"/>
</dbReference>
<evidence type="ECO:0000256" key="1">
    <source>
        <dbReference type="ARBA" id="ARBA00004651"/>
    </source>
</evidence>
<evidence type="ECO:0000256" key="7">
    <source>
        <dbReference type="SAM" id="Phobius"/>
    </source>
</evidence>
<proteinExistence type="predicted"/>
<accession>A0A2A9DZN6</accession>
<dbReference type="InterPro" id="IPR011701">
    <property type="entry name" value="MFS"/>
</dbReference>
<feature type="transmembrane region" description="Helical" evidence="7">
    <location>
        <begin position="352"/>
        <end position="374"/>
    </location>
</feature>
<feature type="transmembrane region" description="Helical" evidence="7">
    <location>
        <begin position="380"/>
        <end position="402"/>
    </location>
</feature>
<dbReference type="GO" id="GO:0005886">
    <property type="term" value="C:plasma membrane"/>
    <property type="evidence" value="ECO:0007669"/>
    <property type="project" value="UniProtKB-SubCell"/>
</dbReference>
<feature type="transmembrane region" description="Helical" evidence="7">
    <location>
        <begin position="12"/>
        <end position="32"/>
    </location>
</feature>
<feature type="transmembrane region" description="Helical" evidence="7">
    <location>
        <begin position="79"/>
        <end position="96"/>
    </location>
</feature>
<dbReference type="EMBL" id="PDJE01000001">
    <property type="protein sequence ID" value="PFG31595.1"/>
    <property type="molecule type" value="Genomic_DNA"/>
</dbReference>
<gene>
    <name evidence="9" type="ORF">ATJ78_2570</name>
</gene>
<dbReference type="Gene3D" id="1.20.1250.20">
    <property type="entry name" value="MFS general substrate transporter like domains"/>
    <property type="match status" value="2"/>
</dbReference>
<comment type="caution">
    <text evidence="9">The sequence shown here is derived from an EMBL/GenBank/DDBJ whole genome shotgun (WGS) entry which is preliminary data.</text>
</comment>
<dbReference type="RefSeq" id="WP_098408588.1">
    <property type="nucleotide sequence ID" value="NZ_PDJE01000001.1"/>
</dbReference>
<keyword evidence="6 7" id="KW-0472">Membrane</keyword>
<evidence type="ECO:0000256" key="3">
    <source>
        <dbReference type="ARBA" id="ARBA00022475"/>
    </source>
</evidence>
<feature type="transmembrane region" description="Helical" evidence="7">
    <location>
        <begin position="140"/>
        <end position="162"/>
    </location>
</feature>
<dbReference type="PANTHER" id="PTHR23517:SF3">
    <property type="entry name" value="INTEGRAL MEMBRANE TRANSPORT PROTEIN"/>
    <property type="match status" value="1"/>
</dbReference>
<keyword evidence="5 7" id="KW-1133">Transmembrane helix</keyword>
<evidence type="ECO:0000313" key="9">
    <source>
        <dbReference type="EMBL" id="PFG31595.1"/>
    </source>
</evidence>
<feature type="transmembrane region" description="Helical" evidence="7">
    <location>
        <begin position="168"/>
        <end position="187"/>
    </location>
</feature>
<keyword evidence="2" id="KW-0813">Transport</keyword>
<name>A0A2A9DZN6_9MICO</name>
<keyword evidence="10" id="KW-1185">Reference proteome</keyword>
<feature type="transmembrane region" description="Helical" evidence="7">
    <location>
        <begin position="314"/>
        <end position="340"/>
    </location>
</feature>
<dbReference type="InterPro" id="IPR020846">
    <property type="entry name" value="MFS_dom"/>
</dbReference>
<dbReference type="GO" id="GO:0022857">
    <property type="term" value="F:transmembrane transporter activity"/>
    <property type="evidence" value="ECO:0007669"/>
    <property type="project" value="InterPro"/>
</dbReference>
<keyword evidence="4 7" id="KW-0812">Transmembrane</keyword>
<evidence type="ECO:0000256" key="4">
    <source>
        <dbReference type="ARBA" id="ARBA00022692"/>
    </source>
</evidence>
<dbReference type="AlphaFoldDB" id="A0A2A9DZN6"/>
<dbReference type="InterPro" id="IPR001958">
    <property type="entry name" value="Tet-R_TetA/multi-R_MdtG-like"/>
</dbReference>
<evidence type="ECO:0000256" key="5">
    <source>
        <dbReference type="ARBA" id="ARBA00022989"/>
    </source>
</evidence>
<dbReference type="SUPFAM" id="SSF103473">
    <property type="entry name" value="MFS general substrate transporter"/>
    <property type="match status" value="1"/>
</dbReference>
<evidence type="ECO:0000259" key="8">
    <source>
        <dbReference type="PROSITE" id="PS50850"/>
    </source>
</evidence>
<feature type="transmembrane region" description="Helical" evidence="7">
    <location>
        <begin position="38"/>
        <end position="58"/>
    </location>
</feature>
<dbReference type="Pfam" id="PF07690">
    <property type="entry name" value="MFS_1"/>
    <property type="match status" value="1"/>
</dbReference>
<organism evidence="9 10">
    <name type="scientific">Paramicrobacterium agarici</name>
    <dbReference type="NCBI Taxonomy" id="630514"/>
    <lineage>
        <taxon>Bacteria</taxon>
        <taxon>Bacillati</taxon>
        <taxon>Actinomycetota</taxon>
        <taxon>Actinomycetes</taxon>
        <taxon>Micrococcales</taxon>
        <taxon>Microbacteriaceae</taxon>
        <taxon>Paramicrobacterium</taxon>
    </lineage>
</organism>
<sequence>MAADESGFSLRTVAAAVYLPTLLFGIGEGALIPLIPAAASGLGATIAIAGTIAAMLKIGELIGDIPSGVLVSRIGERTAMILAVAVALVAAVMIMLAPNPAVLGIGVFVLGLATAVFALARHAFMTTYVPLRYRARSLSLLGGVFRCGHFVGPLVSAPIIHLTGGMAGVYWTMVVFCLSAAIVLLVLPDPEKLFRSRRRSGEPAAARERRSSGIVSTIGQNRRVLGTVGVGAAILSALRSARTVIIPLWAVSLGVDEAATALIIGLAGAVDFALFYVSGHIMDTYGRLWGALPPLIGLGAGLAVLAFTHGAPTAVIWMCIAAGLLAVANGMSSGILMTLGADLAGPRDPAPFLGAWRFVTDAGAATSPLLIAGITGAASLAVAAGSLSGVAVVGVAVMATWLPRYIDPQHARRSVED</sequence>
<dbReference type="InterPro" id="IPR036259">
    <property type="entry name" value="MFS_trans_sf"/>
</dbReference>
<dbReference type="Proteomes" id="UP000221369">
    <property type="component" value="Unassembled WGS sequence"/>
</dbReference>
<evidence type="ECO:0000313" key="10">
    <source>
        <dbReference type="Proteomes" id="UP000221369"/>
    </source>
</evidence>
<feature type="transmembrane region" description="Helical" evidence="7">
    <location>
        <begin position="224"/>
        <end position="252"/>
    </location>
</feature>
<dbReference type="InterPro" id="IPR050171">
    <property type="entry name" value="MFS_Transporters"/>
</dbReference>
<feature type="transmembrane region" description="Helical" evidence="7">
    <location>
        <begin position="102"/>
        <end position="120"/>
    </location>
</feature>